<dbReference type="EMBL" id="NFEM01000073">
    <property type="protein sequence ID" value="OUA02562.1"/>
    <property type="molecule type" value="Genomic_DNA"/>
</dbReference>
<reference evidence="1 2" key="1">
    <citation type="submission" date="2016-10" db="EMBL/GenBank/DDBJ databases">
        <title>Comparative genomics of Bacillus thuringiensis reveals a path to pathogens against multiple invertebrate hosts.</title>
        <authorList>
            <person name="Zheng J."/>
            <person name="Gao Q."/>
            <person name="Liu H."/>
            <person name="Peng D."/>
            <person name="Ruan L."/>
            <person name="Sun M."/>
        </authorList>
    </citation>
    <scope>NUCLEOTIDE SEQUENCE [LARGE SCALE GENOMIC DNA]</scope>
    <source>
        <strain evidence="1">HD5</strain>
    </source>
</reference>
<dbReference type="AlphaFoldDB" id="A0A9X6Q303"/>
<name>A0A9X6Q303_BACTU</name>
<accession>A0A9X6Q303</accession>
<sequence>MTYNNFMIMDDKGLIGGKQGDIVTLVRFYDKDHVLCIDKDNREILLKLTRLKTVWSCVKCHYTYDQRGNCKCLRV</sequence>
<dbReference type="Proteomes" id="UP000194551">
    <property type="component" value="Unassembled WGS sequence"/>
</dbReference>
<evidence type="ECO:0000313" key="2">
    <source>
        <dbReference type="Proteomes" id="UP000194551"/>
    </source>
</evidence>
<evidence type="ECO:0000313" key="1">
    <source>
        <dbReference type="EMBL" id="OUA02562.1"/>
    </source>
</evidence>
<comment type="caution">
    <text evidence="1">The sequence shown here is derived from an EMBL/GenBank/DDBJ whole genome shotgun (WGS) entry which is preliminary data.</text>
</comment>
<protein>
    <submittedName>
        <fullName evidence="1">Uncharacterized protein</fullName>
    </submittedName>
</protein>
<proteinExistence type="predicted"/>
<organism evidence="1 2">
    <name type="scientific">Bacillus thuringiensis</name>
    <dbReference type="NCBI Taxonomy" id="1428"/>
    <lineage>
        <taxon>Bacteria</taxon>
        <taxon>Bacillati</taxon>
        <taxon>Bacillota</taxon>
        <taxon>Bacilli</taxon>
        <taxon>Bacillales</taxon>
        <taxon>Bacillaceae</taxon>
        <taxon>Bacillus</taxon>
        <taxon>Bacillus cereus group</taxon>
    </lineage>
</organism>
<gene>
    <name evidence="1" type="ORF">BK774_15415</name>
</gene>